<feature type="domain" description="Serine aminopeptidase S33" evidence="1">
    <location>
        <begin position="118"/>
        <end position="354"/>
    </location>
</feature>
<organism evidence="2 3">
    <name type="scientific">Simkania negevensis (strain ATCC VR-1471 / DSM 27360 / Z)</name>
    <dbReference type="NCBI Taxonomy" id="331113"/>
    <lineage>
        <taxon>Bacteria</taxon>
        <taxon>Pseudomonadati</taxon>
        <taxon>Chlamydiota</taxon>
        <taxon>Chlamydiia</taxon>
        <taxon>Parachlamydiales</taxon>
        <taxon>Simkaniaceae</taxon>
        <taxon>Simkania</taxon>
    </lineage>
</organism>
<dbReference type="PANTHER" id="PTHR43265:SF1">
    <property type="entry name" value="ESTERASE ESTD"/>
    <property type="match status" value="1"/>
</dbReference>
<name>F8L9B2_SIMNZ</name>
<dbReference type="Gene3D" id="3.40.50.1820">
    <property type="entry name" value="alpha/beta hydrolase"/>
    <property type="match status" value="1"/>
</dbReference>
<dbReference type="Pfam" id="PF12146">
    <property type="entry name" value="Hydrolase_4"/>
    <property type="match status" value="1"/>
</dbReference>
<sequence>MFYLQYFGILSSRFLEMLESKTTVSMIKELFTAFSLIAAANESSEAISMPWRPQEPQGAIPYEEEEVKYSNITADITLAGTLTLPRSRKPSPAVLLIAGSGPVDRDETVFGHKPFLVLADHLTKQGIVVLRIDKRGIGQSTGNYEVSTSEDFAADILAGVEYLKTRTEVDAEKIGLIGHSEGGLIAPLVAVKSKDVAFIVLMAAQGVTGETLVYTQETLISRSMGVSEEQISHQLDFQKQVLSIIINEPDIEKAEKLIREIVTKQLVKLPQEEQQANANAMEAQIKRCNSKWFRYFLTYDPRTSLEHLKIPVLAINGELDFQVPPKQNLYLIGKILKEAGNQNYKITEFPKLNHFFQTCESGSILEYGKIEETIAPIVLDTLSDWILETTTHR</sequence>
<protein>
    <recommendedName>
        <fullName evidence="1">Serine aminopeptidase S33 domain-containing protein</fullName>
    </recommendedName>
</protein>
<dbReference type="EMBL" id="FR872582">
    <property type="protein sequence ID" value="CCB89432.1"/>
    <property type="molecule type" value="Genomic_DNA"/>
</dbReference>
<evidence type="ECO:0000313" key="2">
    <source>
        <dbReference type="EMBL" id="CCB89432.1"/>
    </source>
</evidence>
<evidence type="ECO:0000313" key="3">
    <source>
        <dbReference type="Proteomes" id="UP000000496"/>
    </source>
</evidence>
<dbReference type="KEGG" id="sng:SNE_A15550"/>
<reference key="1">
    <citation type="journal article" date="2011" name="Mol. Biol. Evol.">
        <title>Unity in variety -- the pan-genome of the Chlamydiae.</title>
        <authorList>
            <person name="Collingro A."/>
            <person name="Tischler P."/>
            <person name="Weinmaier T."/>
            <person name="Penz T."/>
            <person name="Heinz E."/>
            <person name="Brunham R.C."/>
            <person name="Read T.D."/>
            <person name="Bavoil P.M."/>
            <person name="Sachse K."/>
            <person name="Kahane S."/>
            <person name="Friedman M.G."/>
            <person name="Rattei T."/>
            <person name="Myers G.S.A."/>
            <person name="Horn M."/>
        </authorList>
    </citation>
    <scope>NUCLEOTIDE SEQUENCE</scope>
    <source>
        <strain>Z</strain>
    </source>
</reference>
<gene>
    <name evidence="2" type="ordered locus">SNE_A15550</name>
</gene>
<dbReference type="GO" id="GO:0052689">
    <property type="term" value="F:carboxylic ester hydrolase activity"/>
    <property type="evidence" value="ECO:0007669"/>
    <property type="project" value="TreeGrafter"/>
</dbReference>
<evidence type="ECO:0000259" key="1">
    <source>
        <dbReference type="Pfam" id="PF12146"/>
    </source>
</evidence>
<dbReference type="eggNOG" id="COG1073">
    <property type="taxonomic scope" value="Bacteria"/>
</dbReference>
<dbReference type="InterPro" id="IPR053145">
    <property type="entry name" value="AB_hydrolase_Est10"/>
</dbReference>
<dbReference type="SUPFAM" id="SSF53474">
    <property type="entry name" value="alpha/beta-Hydrolases"/>
    <property type="match status" value="1"/>
</dbReference>
<keyword evidence="3" id="KW-1185">Reference proteome</keyword>
<accession>F8L9B2</accession>
<proteinExistence type="predicted"/>
<dbReference type="Proteomes" id="UP000000496">
    <property type="component" value="Chromosome gsn.131"/>
</dbReference>
<dbReference type="STRING" id="331113.SNE_A15550"/>
<dbReference type="AlphaFoldDB" id="F8L9B2"/>
<dbReference type="HOGENOM" id="CLU_033707_2_0_0"/>
<dbReference type="InterPro" id="IPR022742">
    <property type="entry name" value="Hydrolase_4"/>
</dbReference>
<dbReference type="InterPro" id="IPR029058">
    <property type="entry name" value="AB_hydrolase_fold"/>
</dbReference>
<reference evidence="2 3" key="2">
    <citation type="journal article" date="2011" name="Mol. Biol. Evol.">
        <title>Unity in variety--the pan-genome of the Chlamydiae.</title>
        <authorList>
            <person name="Collingro A."/>
            <person name="Tischler P."/>
            <person name="Weinmaier T."/>
            <person name="Penz T."/>
            <person name="Heinz E."/>
            <person name="Brunham R.C."/>
            <person name="Read T.D."/>
            <person name="Bavoil P.M."/>
            <person name="Sachse K."/>
            <person name="Kahane S."/>
            <person name="Friedman M.G."/>
            <person name="Rattei T."/>
            <person name="Myers G.S."/>
            <person name="Horn M."/>
        </authorList>
    </citation>
    <scope>NUCLEOTIDE SEQUENCE [LARGE SCALE GENOMIC DNA]</scope>
    <source>
        <strain evidence="3">ATCC VR-1471 / Z</strain>
    </source>
</reference>
<dbReference type="PANTHER" id="PTHR43265">
    <property type="entry name" value="ESTERASE ESTD"/>
    <property type="match status" value="1"/>
</dbReference>